<accession>A0ABZ0IL11</accession>
<dbReference type="RefSeq" id="WP_317488461.1">
    <property type="nucleotide sequence ID" value="NZ_CP136051.1"/>
</dbReference>
<sequence>MKKTSENKLKWIECGYSLFASIGPEALNIERLSGLVSLSRSSFYYYFGDLVNFEHELLKTHIMHYKKFGQLMRDYVHFEQLFSDEIMENKIALAFHVSCSLTSQ</sequence>
<dbReference type="EMBL" id="CP136051">
    <property type="protein sequence ID" value="WOK05704.1"/>
    <property type="molecule type" value="Genomic_DNA"/>
</dbReference>
<gene>
    <name evidence="1" type="ORF">RT717_21750</name>
</gene>
<dbReference type="Proteomes" id="UP001302349">
    <property type="component" value="Chromosome"/>
</dbReference>
<name>A0ABZ0IL11_9BACT</name>
<reference evidence="1 2" key="1">
    <citation type="journal article" date="2023" name="Microbiol. Resour. Announc.">
        <title>Complete Genome Sequence of Imperialibacter roseus strain P4T.</title>
        <authorList>
            <person name="Tizabi D.R."/>
            <person name="Bachvaroff T."/>
            <person name="Hill R.T."/>
        </authorList>
    </citation>
    <scope>NUCLEOTIDE SEQUENCE [LARGE SCALE GENOMIC DNA]</scope>
    <source>
        <strain evidence="1 2">P4T</strain>
    </source>
</reference>
<protein>
    <recommendedName>
        <fullName evidence="3">HTH tetR-type domain-containing protein</fullName>
    </recommendedName>
</protein>
<evidence type="ECO:0008006" key="3">
    <source>
        <dbReference type="Google" id="ProtNLM"/>
    </source>
</evidence>
<organism evidence="1 2">
    <name type="scientific">Imperialibacter roseus</name>
    <dbReference type="NCBI Taxonomy" id="1324217"/>
    <lineage>
        <taxon>Bacteria</taxon>
        <taxon>Pseudomonadati</taxon>
        <taxon>Bacteroidota</taxon>
        <taxon>Cytophagia</taxon>
        <taxon>Cytophagales</taxon>
        <taxon>Flammeovirgaceae</taxon>
        <taxon>Imperialibacter</taxon>
    </lineage>
</organism>
<dbReference type="InterPro" id="IPR009057">
    <property type="entry name" value="Homeodomain-like_sf"/>
</dbReference>
<proteinExistence type="predicted"/>
<evidence type="ECO:0000313" key="1">
    <source>
        <dbReference type="EMBL" id="WOK05704.1"/>
    </source>
</evidence>
<keyword evidence="2" id="KW-1185">Reference proteome</keyword>
<evidence type="ECO:0000313" key="2">
    <source>
        <dbReference type="Proteomes" id="UP001302349"/>
    </source>
</evidence>
<dbReference type="SUPFAM" id="SSF46689">
    <property type="entry name" value="Homeodomain-like"/>
    <property type="match status" value="1"/>
</dbReference>